<dbReference type="PANTHER" id="PTHR31573:SF1">
    <property type="entry name" value="DNA OXIDATIVE DEMETHYLASE ALKBH2"/>
    <property type="match status" value="1"/>
</dbReference>
<feature type="binding site" evidence="1">
    <location>
        <begin position="73"/>
        <end position="75"/>
    </location>
    <ligand>
        <name>substrate</name>
    </ligand>
</feature>
<feature type="binding site" evidence="1">
    <location>
        <position position="211"/>
    </location>
    <ligand>
        <name>2-oxoglutarate</name>
        <dbReference type="ChEBI" id="CHEBI:16810"/>
    </ligand>
</feature>
<dbReference type="InterPro" id="IPR032852">
    <property type="entry name" value="ALKBH2"/>
</dbReference>
<dbReference type="PROSITE" id="PS51471">
    <property type="entry name" value="FE2OG_OXY"/>
    <property type="match status" value="1"/>
</dbReference>
<evidence type="ECO:0000259" key="2">
    <source>
        <dbReference type="PROSITE" id="PS51471"/>
    </source>
</evidence>
<dbReference type="InterPro" id="IPR027450">
    <property type="entry name" value="AlkB-like"/>
</dbReference>
<dbReference type="InterPro" id="IPR037151">
    <property type="entry name" value="AlkB-like_sf"/>
</dbReference>
<feature type="binding site" evidence="1">
    <location>
        <position position="192"/>
    </location>
    <ligand>
        <name>2-oxoglutarate</name>
        <dbReference type="ChEBI" id="CHEBI:16810"/>
    </ligand>
</feature>
<dbReference type="GO" id="GO:0051747">
    <property type="term" value="F:cytosine C-5 DNA demethylase activity"/>
    <property type="evidence" value="ECO:0007669"/>
    <property type="project" value="TreeGrafter"/>
</dbReference>
<proteinExistence type="predicted"/>
<feature type="binding site" evidence="1">
    <location>
        <position position="119"/>
    </location>
    <ligand>
        <name>2-oxoglutarate</name>
        <dbReference type="ChEBI" id="CHEBI:16810"/>
    </ligand>
</feature>
<feature type="domain" description="Fe2OG dioxygenase" evidence="2">
    <location>
        <begin position="112"/>
        <end position="216"/>
    </location>
</feature>
<organism evidence="3 4">
    <name type="scientific">Globisporangium ultimum (strain ATCC 200006 / CBS 805.95 / DAOM BR144)</name>
    <name type="common">Pythium ultimum</name>
    <dbReference type="NCBI Taxonomy" id="431595"/>
    <lineage>
        <taxon>Eukaryota</taxon>
        <taxon>Sar</taxon>
        <taxon>Stramenopiles</taxon>
        <taxon>Oomycota</taxon>
        <taxon>Peronosporomycetes</taxon>
        <taxon>Pythiales</taxon>
        <taxon>Pythiaceae</taxon>
        <taxon>Globisporangium</taxon>
    </lineage>
</organism>
<dbReference type="PANTHER" id="PTHR31573">
    <property type="entry name" value="ALPHA-KETOGLUTARATE-DEPENDENT DIOXYGENASE ALKB HOMOLOG 2"/>
    <property type="match status" value="1"/>
</dbReference>
<reference evidence="4" key="2">
    <citation type="submission" date="2010-04" db="EMBL/GenBank/DDBJ databases">
        <authorList>
            <person name="Buell R."/>
            <person name="Hamilton J."/>
            <person name="Hostetler J."/>
        </authorList>
    </citation>
    <scope>NUCLEOTIDE SEQUENCE [LARGE SCALE GENOMIC DNA]</scope>
    <source>
        <strain evidence="4">DAOM:BR144</strain>
    </source>
</reference>
<dbReference type="HOGENOM" id="CLU_1269151_0_0_1"/>
<feature type="binding site" evidence="1">
    <location>
        <position position="213"/>
    </location>
    <ligand>
        <name>2-oxoglutarate</name>
        <dbReference type="ChEBI" id="CHEBI:16810"/>
    </ligand>
</feature>
<protein>
    <recommendedName>
        <fullName evidence="2">Fe2OG dioxygenase domain-containing protein</fullName>
    </recommendedName>
</protein>
<dbReference type="GO" id="GO:0035516">
    <property type="term" value="F:broad specificity oxidative DNA demethylase activity"/>
    <property type="evidence" value="ECO:0007669"/>
    <property type="project" value="TreeGrafter"/>
</dbReference>
<evidence type="ECO:0000256" key="1">
    <source>
        <dbReference type="PIRSR" id="PIRSR632852-1"/>
    </source>
</evidence>
<dbReference type="EnsemblProtists" id="PYU1_T004565">
    <property type="protein sequence ID" value="PYU1_T004565"/>
    <property type="gene ID" value="PYU1_G004554"/>
</dbReference>
<keyword evidence="4" id="KW-1185">Reference proteome</keyword>
<name>K3WHX3_GLOUD</name>
<dbReference type="EMBL" id="GL376631">
    <property type="status" value="NOT_ANNOTATED_CDS"/>
    <property type="molecule type" value="Genomic_DNA"/>
</dbReference>
<dbReference type="VEuPathDB" id="FungiDB:PYU1_G004554"/>
<dbReference type="eggNOG" id="ENOG502RCIH">
    <property type="taxonomic scope" value="Eukaryota"/>
</dbReference>
<feature type="binding site" evidence="1">
    <location>
        <begin position="55"/>
        <end position="57"/>
    </location>
    <ligand>
        <name>substrate</name>
    </ligand>
</feature>
<feature type="binding site" evidence="1">
    <location>
        <position position="131"/>
    </location>
    <ligand>
        <name>2-oxoglutarate</name>
        <dbReference type="ChEBI" id="CHEBI:16810"/>
    </ligand>
</feature>
<dbReference type="Gene3D" id="2.60.120.590">
    <property type="entry name" value="Alpha-ketoglutarate-dependent dioxygenase AlkB-like"/>
    <property type="match status" value="1"/>
</dbReference>
<accession>K3WHX3</accession>
<feature type="binding site" evidence="1">
    <location>
        <position position="121"/>
    </location>
    <ligand>
        <name>2-oxoglutarate</name>
        <dbReference type="ChEBI" id="CHEBI:16810"/>
    </ligand>
</feature>
<dbReference type="GO" id="GO:0008198">
    <property type="term" value="F:ferrous iron binding"/>
    <property type="evidence" value="ECO:0007669"/>
    <property type="project" value="TreeGrafter"/>
</dbReference>
<dbReference type="Proteomes" id="UP000019132">
    <property type="component" value="Unassembled WGS sequence"/>
</dbReference>
<dbReference type="GO" id="GO:0006307">
    <property type="term" value="P:DNA alkylation repair"/>
    <property type="evidence" value="ECO:0007669"/>
    <property type="project" value="TreeGrafter"/>
</dbReference>
<dbReference type="SUPFAM" id="SSF51197">
    <property type="entry name" value="Clavaminate synthase-like"/>
    <property type="match status" value="1"/>
</dbReference>
<feature type="binding site" evidence="1">
    <location>
        <position position="207"/>
    </location>
    <ligand>
        <name>2-oxoglutarate</name>
        <dbReference type="ChEBI" id="CHEBI:16810"/>
    </ligand>
</feature>
<dbReference type="InParanoid" id="K3WHX3"/>
<evidence type="ECO:0000313" key="3">
    <source>
        <dbReference type="EnsemblProtists" id="PYU1_T004565"/>
    </source>
</evidence>
<dbReference type="AlphaFoldDB" id="K3WHX3"/>
<sequence length="218" mass="25314">MQSDKTSWVYYAPQWYRKVFKQQHVTEPDWKTAYSQWLDRVWGLHPPQHDTIKMFGKDVLMPRFQQVYGGTDYRFSGQTFAALPIPDDLEPCINAMRQLVMTPIDTTFSLDFYRGILVNWYANGDHYMGPHTDNEKALVPRAPVCSLSLGTTRRFVFTPKDSGLKEHERLELMLHDGDLVVMGGTTQETHKHALPKMSNQKFAVGKRINVTMRCFRQP</sequence>
<dbReference type="InterPro" id="IPR005123">
    <property type="entry name" value="Oxoglu/Fe-dep_dioxygenase_dom"/>
</dbReference>
<reference evidence="3" key="3">
    <citation type="submission" date="2015-02" db="UniProtKB">
        <authorList>
            <consortium name="EnsemblProtists"/>
        </authorList>
    </citation>
    <scope>IDENTIFICATION</scope>
    <source>
        <strain evidence="3">DAOM BR144</strain>
    </source>
</reference>
<evidence type="ECO:0000313" key="4">
    <source>
        <dbReference type="Proteomes" id="UP000019132"/>
    </source>
</evidence>
<dbReference type="Pfam" id="PF13532">
    <property type="entry name" value="2OG-FeII_Oxy_2"/>
    <property type="match status" value="1"/>
</dbReference>
<dbReference type="OMA" id="HVPRWYW"/>
<reference evidence="4" key="1">
    <citation type="journal article" date="2010" name="Genome Biol.">
        <title>Genome sequence of the necrotrophic plant pathogen Pythium ultimum reveals original pathogenicity mechanisms and effector repertoire.</title>
        <authorList>
            <person name="Levesque C.A."/>
            <person name="Brouwer H."/>
            <person name="Cano L."/>
            <person name="Hamilton J.P."/>
            <person name="Holt C."/>
            <person name="Huitema E."/>
            <person name="Raffaele S."/>
            <person name="Robideau G.P."/>
            <person name="Thines M."/>
            <person name="Win J."/>
            <person name="Zerillo M.M."/>
            <person name="Beakes G.W."/>
            <person name="Boore J.L."/>
            <person name="Busam D."/>
            <person name="Dumas B."/>
            <person name="Ferriera S."/>
            <person name="Fuerstenberg S.I."/>
            <person name="Gachon C.M."/>
            <person name="Gaulin E."/>
            <person name="Govers F."/>
            <person name="Grenville-Briggs L."/>
            <person name="Horner N."/>
            <person name="Hostetler J."/>
            <person name="Jiang R.H."/>
            <person name="Johnson J."/>
            <person name="Krajaejun T."/>
            <person name="Lin H."/>
            <person name="Meijer H.J."/>
            <person name="Moore B."/>
            <person name="Morris P."/>
            <person name="Phuntmart V."/>
            <person name="Puiu D."/>
            <person name="Shetty J."/>
            <person name="Stajich J.E."/>
            <person name="Tripathy S."/>
            <person name="Wawra S."/>
            <person name="van West P."/>
            <person name="Whitty B.R."/>
            <person name="Coutinho P.M."/>
            <person name="Henrissat B."/>
            <person name="Martin F."/>
            <person name="Thomas P.D."/>
            <person name="Tyler B.M."/>
            <person name="De Vries R.P."/>
            <person name="Kamoun S."/>
            <person name="Yandell M."/>
            <person name="Tisserat N."/>
            <person name="Buell C.R."/>
        </authorList>
    </citation>
    <scope>NUCLEOTIDE SEQUENCE</scope>
    <source>
        <strain evidence="4">DAOM:BR144</strain>
    </source>
</reference>